<organism evidence="18 19">
    <name type="scientific">Burkholderia singularis</name>
    <dbReference type="NCBI Taxonomy" id="1503053"/>
    <lineage>
        <taxon>Bacteria</taxon>
        <taxon>Pseudomonadati</taxon>
        <taxon>Pseudomonadota</taxon>
        <taxon>Betaproteobacteria</taxon>
        <taxon>Burkholderiales</taxon>
        <taxon>Burkholderiaceae</taxon>
        <taxon>Burkholderia</taxon>
        <taxon>pseudomallei group</taxon>
    </lineage>
</organism>
<dbReference type="UniPathway" id="UPA00047">
    <property type="reaction ID" value="UER00058"/>
</dbReference>
<dbReference type="GO" id="GO:0009099">
    <property type="term" value="P:L-valine biosynthetic process"/>
    <property type="evidence" value="ECO:0007669"/>
    <property type="project" value="UniProtKB-UniPathway"/>
</dbReference>
<dbReference type="GO" id="GO:0052654">
    <property type="term" value="F:L-leucine-2-oxoglutarate transaminase activity"/>
    <property type="evidence" value="ECO:0007669"/>
    <property type="project" value="RHEA"/>
</dbReference>
<dbReference type="GO" id="GO:0009097">
    <property type="term" value="P:isoleucine biosynthetic process"/>
    <property type="evidence" value="ECO:0007669"/>
    <property type="project" value="UniProtKB-UniPathway"/>
</dbReference>
<dbReference type="UniPathway" id="UPA00049">
    <property type="reaction ID" value="UER00062"/>
</dbReference>
<comment type="similarity">
    <text evidence="6 15">Belongs to the class-IV pyridoxal-phosphate-dependent aminotransferase family.</text>
</comment>
<dbReference type="GO" id="GO:0009098">
    <property type="term" value="P:L-leucine biosynthetic process"/>
    <property type="evidence" value="ECO:0007669"/>
    <property type="project" value="UniProtKB-UniPathway"/>
</dbReference>
<evidence type="ECO:0000256" key="16">
    <source>
        <dbReference type="RuleBase" id="RU004516"/>
    </source>
</evidence>
<comment type="catalytic activity">
    <reaction evidence="14 17">
        <text>L-leucine + 2-oxoglutarate = 4-methyl-2-oxopentanoate + L-glutamate</text>
        <dbReference type="Rhea" id="RHEA:18321"/>
        <dbReference type="ChEBI" id="CHEBI:16810"/>
        <dbReference type="ChEBI" id="CHEBI:17865"/>
        <dbReference type="ChEBI" id="CHEBI:29985"/>
        <dbReference type="ChEBI" id="CHEBI:57427"/>
        <dbReference type="EC" id="2.6.1.42"/>
    </reaction>
</comment>
<evidence type="ECO:0000256" key="12">
    <source>
        <dbReference type="ARBA" id="ARBA00048212"/>
    </source>
</evidence>
<comment type="function">
    <text evidence="2 17">Acts on leucine, isoleucine and valine.</text>
</comment>
<dbReference type="InterPro" id="IPR036038">
    <property type="entry name" value="Aminotransferase-like"/>
</dbReference>
<dbReference type="InterPro" id="IPR050571">
    <property type="entry name" value="Class-IV_PLP-Dep_Aminotrnsfr"/>
</dbReference>
<keyword evidence="8 17" id="KW-0028">Amino-acid biosynthesis</keyword>
<dbReference type="EMBL" id="FXAN01000080">
    <property type="protein sequence ID" value="SMG01677.1"/>
    <property type="molecule type" value="Genomic_DNA"/>
</dbReference>
<evidence type="ECO:0000256" key="17">
    <source>
        <dbReference type="RuleBase" id="RU364094"/>
    </source>
</evidence>
<dbReference type="GO" id="GO:0052656">
    <property type="term" value="F:L-isoleucine-2-oxoglutarate transaminase activity"/>
    <property type="evidence" value="ECO:0007669"/>
    <property type="project" value="RHEA"/>
</dbReference>
<keyword evidence="10 16" id="KW-0663">Pyridoxal phosphate</keyword>
<dbReference type="InterPro" id="IPR018300">
    <property type="entry name" value="Aminotrans_IV_CS"/>
</dbReference>
<comment type="pathway">
    <text evidence="4 17">Amino-acid biosynthesis; L-valine biosynthesis; L-valine from pyruvate: step 4/4.</text>
</comment>
<dbReference type="SUPFAM" id="SSF56752">
    <property type="entry name" value="D-aminoacid aminotransferase-like PLP-dependent enzymes"/>
    <property type="match status" value="1"/>
</dbReference>
<evidence type="ECO:0000256" key="6">
    <source>
        <dbReference type="ARBA" id="ARBA00009320"/>
    </source>
</evidence>
<dbReference type="GO" id="GO:0005829">
    <property type="term" value="C:cytosol"/>
    <property type="evidence" value="ECO:0007669"/>
    <property type="project" value="TreeGrafter"/>
</dbReference>
<evidence type="ECO:0000256" key="3">
    <source>
        <dbReference type="ARBA" id="ARBA00004824"/>
    </source>
</evidence>
<comment type="catalytic activity">
    <reaction evidence="13 17">
        <text>L-isoleucine + 2-oxoglutarate = (S)-3-methyl-2-oxopentanoate + L-glutamate</text>
        <dbReference type="Rhea" id="RHEA:24801"/>
        <dbReference type="ChEBI" id="CHEBI:16810"/>
        <dbReference type="ChEBI" id="CHEBI:29985"/>
        <dbReference type="ChEBI" id="CHEBI:35146"/>
        <dbReference type="ChEBI" id="CHEBI:58045"/>
        <dbReference type="EC" id="2.6.1.42"/>
    </reaction>
</comment>
<dbReference type="GO" id="GO:0052655">
    <property type="term" value="F:L-valine-2-oxoglutarate transaminase activity"/>
    <property type="evidence" value="ECO:0007669"/>
    <property type="project" value="RHEA"/>
</dbReference>
<dbReference type="CDD" id="cd01557">
    <property type="entry name" value="BCAT_beta_family"/>
    <property type="match status" value="1"/>
</dbReference>
<evidence type="ECO:0000313" key="18">
    <source>
        <dbReference type="EMBL" id="SMG01677.1"/>
    </source>
</evidence>
<proteinExistence type="inferred from homology"/>
<dbReference type="InterPro" id="IPR043132">
    <property type="entry name" value="BCAT-like_C"/>
</dbReference>
<dbReference type="PROSITE" id="PS00770">
    <property type="entry name" value="AA_TRANSFER_CLASS_4"/>
    <property type="match status" value="1"/>
</dbReference>
<evidence type="ECO:0000256" key="11">
    <source>
        <dbReference type="ARBA" id="ARBA00023304"/>
    </source>
</evidence>
<keyword evidence="11 17" id="KW-0100">Branched-chain amino acid biosynthesis</keyword>
<dbReference type="InterPro" id="IPR001544">
    <property type="entry name" value="Aminotrans_IV"/>
</dbReference>
<protein>
    <recommendedName>
        <fullName evidence="17">Branched-chain-amino-acid aminotransferase</fullName>
        <shortName evidence="17">BCAT</shortName>
        <ecNumber evidence="17">2.6.1.42</ecNumber>
    </recommendedName>
</protein>
<comment type="cofactor">
    <cofactor evidence="1 16">
        <name>pyridoxal 5'-phosphate</name>
        <dbReference type="ChEBI" id="CHEBI:597326"/>
    </cofactor>
</comment>
<dbReference type="Gene3D" id="3.20.10.10">
    <property type="entry name" value="D-amino Acid Aminotransferase, subunit A, domain 2"/>
    <property type="match status" value="1"/>
</dbReference>
<sequence>MSVFSTRPRAGAPRPTALVFREYRIHREKPMSMADRDGKIWMDGKLIDWRDAKIHVLTHTLHYGMGVFEGVRAYQTADGGSAIFRLKEHTKRLLNSAKIFQMDVPFDQETLEAAQREVVRENKLASCYLRPIIWIGSEKLGVSAKGNTIHVAIAAWPWGAYLGEEGLSRGIRVKTSSFTRHHVNVSMVRAKASGWYVNSILANQEATADGYDEALLLDVDGYVSEGSGENFFLVNRGKLFTPDLSSCLDGITRDTVITLAKEAGIEVIEKRITRDEVYTADEAFFTGTAAEVTPIRELDNRTIGSGARGPITEKLQAAFFDVVSGKSAQHQDWLTKI</sequence>
<evidence type="ECO:0000256" key="5">
    <source>
        <dbReference type="ARBA" id="ARBA00005072"/>
    </source>
</evidence>
<evidence type="ECO:0000256" key="10">
    <source>
        <dbReference type="ARBA" id="ARBA00022898"/>
    </source>
</evidence>
<evidence type="ECO:0000256" key="7">
    <source>
        <dbReference type="ARBA" id="ARBA00022576"/>
    </source>
</evidence>
<dbReference type="FunFam" id="3.20.10.10:FF:000001">
    <property type="entry name" value="Branched-chain-amino-acid aminotransferase"/>
    <property type="match status" value="1"/>
</dbReference>
<evidence type="ECO:0000256" key="9">
    <source>
        <dbReference type="ARBA" id="ARBA00022679"/>
    </source>
</evidence>
<keyword evidence="7 17" id="KW-0032">Aminotransferase</keyword>
<dbReference type="GO" id="GO:0006532">
    <property type="term" value="P:aspartate biosynthetic process"/>
    <property type="evidence" value="ECO:0007669"/>
    <property type="project" value="TreeGrafter"/>
</dbReference>
<accession>A0A238H9I6</accession>
<evidence type="ECO:0000256" key="8">
    <source>
        <dbReference type="ARBA" id="ARBA00022605"/>
    </source>
</evidence>
<keyword evidence="9 17" id="KW-0808">Transferase</keyword>
<comment type="catalytic activity">
    <reaction evidence="12 17">
        <text>L-valine + 2-oxoglutarate = 3-methyl-2-oxobutanoate + L-glutamate</text>
        <dbReference type="Rhea" id="RHEA:24813"/>
        <dbReference type="ChEBI" id="CHEBI:11851"/>
        <dbReference type="ChEBI" id="CHEBI:16810"/>
        <dbReference type="ChEBI" id="CHEBI:29985"/>
        <dbReference type="ChEBI" id="CHEBI:57762"/>
        <dbReference type="EC" id="2.6.1.42"/>
    </reaction>
</comment>
<dbReference type="PANTHER" id="PTHR42743:SF11">
    <property type="entry name" value="AMINODEOXYCHORISMATE LYASE"/>
    <property type="match status" value="1"/>
</dbReference>
<evidence type="ECO:0000313" key="19">
    <source>
        <dbReference type="Proteomes" id="UP000198460"/>
    </source>
</evidence>
<dbReference type="NCBIfam" id="NF005146">
    <property type="entry name" value="PRK06606.1"/>
    <property type="match status" value="1"/>
</dbReference>
<dbReference type="InterPro" id="IPR043131">
    <property type="entry name" value="BCAT-like_N"/>
</dbReference>
<dbReference type="UniPathway" id="UPA00048">
    <property type="reaction ID" value="UER00073"/>
</dbReference>
<dbReference type="Pfam" id="PF01063">
    <property type="entry name" value="Aminotran_4"/>
    <property type="match status" value="1"/>
</dbReference>
<reference evidence="18 19" key="1">
    <citation type="submission" date="2017-04" db="EMBL/GenBank/DDBJ databases">
        <authorList>
            <person name="Afonso C.L."/>
            <person name="Miller P.J."/>
            <person name="Scott M.A."/>
            <person name="Spackman E."/>
            <person name="Goraichik I."/>
            <person name="Dimitrov K.M."/>
            <person name="Suarez D.L."/>
            <person name="Swayne D.E."/>
        </authorList>
    </citation>
    <scope>NUCLEOTIDE SEQUENCE [LARGE SCALE GENOMIC DNA]</scope>
    <source>
        <strain evidence="18">LMG 28154</strain>
    </source>
</reference>
<evidence type="ECO:0000256" key="14">
    <source>
        <dbReference type="ARBA" id="ARBA00049229"/>
    </source>
</evidence>
<gene>
    <name evidence="17" type="primary">ilvE</name>
    <name evidence="18" type="ORF">BSIN_4595</name>
</gene>
<comment type="pathway">
    <text evidence="5 17">Amino-acid biosynthesis; L-leucine biosynthesis; L-leucine from 3-methyl-2-oxobutanoate: step 4/4.</text>
</comment>
<name>A0A238H9I6_9BURK</name>
<dbReference type="NCBIfam" id="TIGR01122">
    <property type="entry name" value="ilvE_I"/>
    <property type="match status" value="1"/>
</dbReference>
<comment type="pathway">
    <text evidence="3 17">Amino-acid biosynthesis; L-isoleucine biosynthesis; L-isoleucine from 2-oxobutanoate: step 4/4.</text>
</comment>
<evidence type="ECO:0000256" key="15">
    <source>
        <dbReference type="RuleBase" id="RU004106"/>
    </source>
</evidence>
<dbReference type="AlphaFoldDB" id="A0A238H9I6"/>
<dbReference type="PANTHER" id="PTHR42743">
    <property type="entry name" value="AMINO-ACID AMINOTRANSFERASE"/>
    <property type="match status" value="1"/>
</dbReference>
<evidence type="ECO:0000256" key="2">
    <source>
        <dbReference type="ARBA" id="ARBA00003109"/>
    </source>
</evidence>
<evidence type="ECO:0000256" key="13">
    <source>
        <dbReference type="ARBA" id="ARBA00048798"/>
    </source>
</evidence>
<dbReference type="Proteomes" id="UP000198460">
    <property type="component" value="Unassembled WGS sequence"/>
</dbReference>
<dbReference type="InterPro" id="IPR033939">
    <property type="entry name" value="BCAT_family"/>
</dbReference>
<dbReference type="InterPro" id="IPR005785">
    <property type="entry name" value="B_amino_transI"/>
</dbReference>
<evidence type="ECO:0000256" key="1">
    <source>
        <dbReference type="ARBA" id="ARBA00001933"/>
    </source>
</evidence>
<dbReference type="EC" id="2.6.1.42" evidence="17"/>
<evidence type="ECO:0000256" key="4">
    <source>
        <dbReference type="ARBA" id="ARBA00004931"/>
    </source>
</evidence>
<dbReference type="Gene3D" id="3.30.470.10">
    <property type="match status" value="1"/>
</dbReference>